<keyword evidence="3 5" id="KW-0067">ATP-binding</keyword>
<comment type="caution">
    <text evidence="5">The sequence shown here is derived from an EMBL/GenBank/DDBJ whole genome shotgun (WGS) entry which is preliminary data.</text>
</comment>
<dbReference type="GO" id="GO:0016887">
    <property type="term" value="F:ATP hydrolysis activity"/>
    <property type="evidence" value="ECO:0007669"/>
    <property type="project" value="InterPro"/>
</dbReference>
<evidence type="ECO:0000313" key="5">
    <source>
        <dbReference type="EMBL" id="HIY97610.1"/>
    </source>
</evidence>
<dbReference type="InterPro" id="IPR027417">
    <property type="entry name" value="P-loop_NTPase"/>
</dbReference>
<dbReference type="AlphaFoldDB" id="A0A9D1ZXH1"/>
<accession>A0A9D1ZXH1</accession>
<protein>
    <submittedName>
        <fullName evidence="5">ABC transporter ATP-binding protein</fullName>
    </submittedName>
</protein>
<evidence type="ECO:0000256" key="1">
    <source>
        <dbReference type="ARBA" id="ARBA00022448"/>
    </source>
</evidence>
<dbReference type="PANTHER" id="PTHR42781">
    <property type="entry name" value="SPERMIDINE/PUTRESCINE IMPORT ATP-BINDING PROTEIN POTA"/>
    <property type="match status" value="1"/>
</dbReference>
<dbReference type="Gene3D" id="3.40.50.300">
    <property type="entry name" value="P-loop containing nucleotide triphosphate hydrolases"/>
    <property type="match status" value="1"/>
</dbReference>
<reference evidence="5" key="2">
    <citation type="submission" date="2021-04" db="EMBL/GenBank/DDBJ databases">
        <authorList>
            <person name="Gilroy R."/>
        </authorList>
    </citation>
    <scope>NUCLEOTIDE SEQUENCE</scope>
    <source>
        <strain evidence="5">1345</strain>
    </source>
</reference>
<dbReference type="PROSITE" id="PS50893">
    <property type="entry name" value="ABC_TRANSPORTER_2"/>
    <property type="match status" value="1"/>
</dbReference>
<dbReference type="InterPro" id="IPR003593">
    <property type="entry name" value="AAA+_ATPase"/>
</dbReference>
<dbReference type="SMART" id="SM00382">
    <property type="entry name" value="AAA"/>
    <property type="match status" value="1"/>
</dbReference>
<evidence type="ECO:0000256" key="3">
    <source>
        <dbReference type="ARBA" id="ARBA00022840"/>
    </source>
</evidence>
<dbReference type="SUPFAM" id="SSF52540">
    <property type="entry name" value="P-loop containing nucleoside triphosphate hydrolases"/>
    <property type="match status" value="1"/>
</dbReference>
<keyword evidence="2" id="KW-0547">Nucleotide-binding</keyword>
<keyword evidence="1" id="KW-0813">Transport</keyword>
<dbReference type="Pfam" id="PF00005">
    <property type="entry name" value="ABC_tran"/>
    <property type="match status" value="1"/>
</dbReference>
<sequence length="228" mass="25420">MEMKNIIFDGVSKQYGEISVYRDFSLEIGAGKITCLLGPSGCGKTTLLNMLAGLAPYDGKIENIPARISYIFQEERLLPNLTVKQNIAFALGKGADERRIADVLAKVELSDREDAWPSELSGGQAQRVSIARAFAYPSELILMDEPFSSLDTALKIRLIDVFCNLWREERRTAVFVTHDAEEAYMLAHRAVVMKEGRIVADISEDSIVPRKYGESSAFKQNILRALLD</sequence>
<dbReference type="PROSITE" id="PS00211">
    <property type="entry name" value="ABC_TRANSPORTER_1"/>
    <property type="match status" value="1"/>
</dbReference>
<dbReference type="GO" id="GO:0005524">
    <property type="term" value="F:ATP binding"/>
    <property type="evidence" value="ECO:0007669"/>
    <property type="project" value="UniProtKB-KW"/>
</dbReference>
<gene>
    <name evidence="5" type="ORF">H9729_07965</name>
</gene>
<reference evidence="5" key="1">
    <citation type="journal article" date="2021" name="PeerJ">
        <title>Extensive microbial diversity within the chicken gut microbiome revealed by metagenomics and culture.</title>
        <authorList>
            <person name="Gilroy R."/>
            <person name="Ravi A."/>
            <person name="Getino M."/>
            <person name="Pursley I."/>
            <person name="Horton D.L."/>
            <person name="Alikhan N.F."/>
            <person name="Baker D."/>
            <person name="Gharbi K."/>
            <person name="Hall N."/>
            <person name="Watson M."/>
            <person name="Adriaenssens E.M."/>
            <person name="Foster-Nyarko E."/>
            <person name="Jarju S."/>
            <person name="Secka A."/>
            <person name="Antonio M."/>
            <person name="Oren A."/>
            <person name="Chaudhuri R.R."/>
            <person name="La Ragione R."/>
            <person name="Hildebrand F."/>
            <person name="Pallen M.J."/>
        </authorList>
    </citation>
    <scope>NUCLEOTIDE SEQUENCE</scope>
    <source>
        <strain evidence="5">1345</strain>
    </source>
</reference>
<evidence type="ECO:0000313" key="6">
    <source>
        <dbReference type="Proteomes" id="UP000886750"/>
    </source>
</evidence>
<dbReference type="PANTHER" id="PTHR42781:SF8">
    <property type="entry name" value="BICARBONATE TRANSPORT ATP-BINDING PROTEIN CMPC"/>
    <property type="match status" value="1"/>
</dbReference>
<evidence type="ECO:0000256" key="2">
    <source>
        <dbReference type="ARBA" id="ARBA00022741"/>
    </source>
</evidence>
<dbReference type="InterPro" id="IPR003439">
    <property type="entry name" value="ABC_transporter-like_ATP-bd"/>
</dbReference>
<dbReference type="InterPro" id="IPR050093">
    <property type="entry name" value="ABC_SmlMolc_Importer"/>
</dbReference>
<proteinExistence type="predicted"/>
<dbReference type="InterPro" id="IPR017871">
    <property type="entry name" value="ABC_transporter-like_CS"/>
</dbReference>
<dbReference type="EMBL" id="DXCQ01000074">
    <property type="protein sequence ID" value="HIY97610.1"/>
    <property type="molecule type" value="Genomic_DNA"/>
</dbReference>
<feature type="domain" description="ABC transporter" evidence="4">
    <location>
        <begin position="6"/>
        <end position="220"/>
    </location>
</feature>
<organism evidence="5 6">
    <name type="scientific">Candidatus Borkfalkia excrementigallinarum</name>
    <dbReference type="NCBI Taxonomy" id="2838506"/>
    <lineage>
        <taxon>Bacteria</taxon>
        <taxon>Bacillati</taxon>
        <taxon>Bacillota</taxon>
        <taxon>Clostridia</taxon>
        <taxon>Christensenellales</taxon>
        <taxon>Christensenellaceae</taxon>
        <taxon>Candidatus Borkfalkia</taxon>
    </lineage>
</organism>
<name>A0A9D1ZXH1_9FIRM</name>
<evidence type="ECO:0000259" key="4">
    <source>
        <dbReference type="PROSITE" id="PS50893"/>
    </source>
</evidence>
<dbReference type="Proteomes" id="UP000886750">
    <property type="component" value="Unassembled WGS sequence"/>
</dbReference>